<proteinExistence type="predicted"/>
<dbReference type="EMBL" id="JAADZU010000070">
    <property type="protein sequence ID" value="NDK91498.1"/>
    <property type="molecule type" value="Genomic_DNA"/>
</dbReference>
<evidence type="ECO:0000313" key="1">
    <source>
        <dbReference type="EMBL" id="NDK91498.1"/>
    </source>
</evidence>
<dbReference type="RefSeq" id="WP_053778027.1">
    <property type="nucleotide sequence ID" value="NZ_JAADZU010000070.1"/>
</dbReference>
<sequence>MKLPAALARSNRYVANRVQGLWAPYLAPWAVVEHTGRRSGTPYHCPVLAWTDDDRLGIVLAYGRDTDWVRNVLAAGGCGITRRGRHQRLVRPRIIPADSPDLPFGARIAGRPFEWALMGTLVDADDTPAGGTSA</sequence>
<reference evidence="1 2" key="1">
    <citation type="submission" date="2020-01" db="EMBL/GenBank/DDBJ databases">
        <title>Investigation of new actinobacteria for the biodesulphurisation of diesel fuel.</title>
        <authorList>
            <person name="Athi Narayanan S.M."/>
        </authorList>
    </citation>
    <scope>NUCLEOTIDE SEQUENCE [LARGE SCALE GENOMIC DNA]</scope>
    <source>
        <strain evidence="1 2">213E</strain>
    </source>
</reference>
<keyword evidence="2" id="KW-1185">Reference proteome</keyword>
<evidence type="ECO:0000313" key="2">
    <source>
        <dbReference type="Proteomes" id="UP000466307"/>
    </source>
</evidence>
<dbReference type="AlphaFoldDB" id="A0A7K3LTB1"/>
<dbReference type="Gene3D" id="2.30.110.10">
    <property type="entry name" value="Electron Transport, Fmn-binding Protein, Chain A"/>
    <property type="match status" value="1"/>
</dbReference>
<accession>A0A7K3LTB1</accession>
<dbReference type="InterPro" id="IPR012349">
    <property type="entry name" value="Split_barrel_FMN-bd"/>
</dbReference>
<dbReference type="Proteomes" id="UP000466307">
    <property type="component" value="Unassembled WGS sequence"/>
</dbReference>
<comment type="caution">
    <text evidence="1">The sequence shown here is derived from an EMBL/GenBank/DDBJ whole genome shotgun (WGS) entry which is preliminary data.</text>
</comment>
<protein>
    <submittedName>
        <fullName evidence="1">Nitroreductase family deazaflavin-dependent oxidoreductase</fullName>
    </submittedName>
</protein>
<dbReference type="InterPro" id="IPR004378">
    <property type="entry name" value="F420H2_quin_Rdtase"/>
</dbReference>
<dbReference type="NCBIfam" id="TIGR00026">
    <property type="entry name" value="hi_GC_TIGR00026"/>
    <property type="match status" value="1"/>
</dbReference>
<name>A0A7K3LTB1_9ACTN</name>
<gene>
    <name evidence="1" type="ORF">GYA93_18220</name>
</gene>
<dbReference type="Pfam" id="PF04075">
    <property type="entry name" value="F420H2_quin_red"/>
    <property type="match status" value="1"/>
</dbReference>
<organism evidence="1 2">
    <name type="scientific">Gordonia desulfuricans</name>
    <dbReference type="NCBI Taxonomy" id="89051"/>
    <lineage>
        <taxon>Bacteria</taxon>
        <taxon>Bacillati</taxon>
        <taxon>Actinomycetota</taxon>
        <taxon>Actinomycetes</taxon>
        <taxon>Mycobacteriales</taxon>
        <taxon>Gordoniaceae</taxon>
        <taxon>Gordonia</taxon>
    </lineage>
</organism>
<dbReference type="GO" id="GO:0016491">
    <property type="term" value="F:oxidoreductase activity"/>
    <property type="evidence" value="ECO:0007669"/>
    <property type="project" value="InterPro"/>
</dbReference>